<evidence type="ECO:0000256" key="2">
    <source>
        <dbReference type="ARBA" id="ARBA00022491"/>
    </source>
</evidence>
<dbReference type="GO" id="GO:0000122">
    <property type="term" value="P:negative regulation of transcription by RNA polymerase II"/>
    <property type="evidence" value="ECO:0007669"/>
    <property type="project" value="TreeGrafter"/>
</dbReference>
<evidence type="ECO:0000259" key="4">
    <source>
        <dbReference type="SMART" id="SM00761"/>
    </source>
</evidence>
<name>A0A2N9EFE9_FAGSY</name>
<reference evidence="5" key="1">
    <citation type="submission" date="2018-02" db="EMBL/GenBank/DDBJ databases">
        <authorList>
            <person name="Cohen D.B."/>
            <person name="Kent A.D."/>
        </authorList>
    </citation>
    <scope>NUCLEOTIDE SEQUENCE</scope>
</reference>
<dbReference type="InterPro" id="IPR036600">
    <property type="entry name" value="PAH_sf"/>
</dbReference>
<keyword evidence="2" id="KW-0678">Repressor</keyword>
<evidence type="ECO:0000313" key="5">
    <source>
        <dbReference type="EMBL" id="SPC77696.1"/>
    </source>
</evidence>
<dbReference type="SMART" id="SM00761">
    <property type="entry name" value="HDAC_interact"/>
    <property type="match status" value="1"/>
</dbReference>
<evidence type="ECO:0000313" key="6">
    <source>
        <dbReference type="EMBL" id="SPD21284.1"/>
    </source>
</evidence>
<organism evidence="5">
    <name type="scientific">Fagus sylvatica</name>
    <name type="common">Beechnut</name>
    <dbReference type="NCBI Taxonomy" id="28930"/>
    <lineage>
        <taxon>Eukaryota</taxon>
        <taxon>Viridiplantae</taxon>
        <taxon>Streptophyta</taxon>
        <taxon>Embryophyta</taxon>
        <taxon>Tracheophyta</taxon>
        <taxon>Spermatophyta</taxon>
        <taxon>Magnoliopsida</taxon>
        <taxon>eudicotyledons</taxon>
        <taxon>Gunneridae</taxon>
        <taxon>Pentapetalae</taxon>
        <taxon>rosids</taxon>
        <taxon>fabids</taxon>
        <taxon>Fagales</taxon>
        <taxon>Fagaceae</taxon>
        <taxon>Fagus</taxon>
    </lineage>
</organism>
<feature type="domain" description="Histone deacetylase interacting" evidence="4">
    <location>
        <begin position="91"/>
        <end position="195"/>
    </location>
</feature>
<dbReference type="GO" id="GO:0003714">
    <property type="term" value="F:transcription corepressor activity"/>
    <property type="evidence" value="ECO:0007669"/>
    <property type="project" value="InterPro"/>
</dbReference>
<evidence type="ECO:0000256" key="1">
    <source>
        <dbReference type="ARBA" id="ARBA00004123"/>
    </source>
</evidence>
<dbReference type="GO" id="GO:0000785">
    <property type="term" value="C:chromatin"/>
    <property type="evidence" value="ECO:0007669"/>
    <property type="project" value="TreeGrafter"/>
</dbReference>
<comment type="subcellular location">
    <subcellularLocation>
        <location evidence="1">Nucleus</location>
    </subcellularLocation>
</comment>
<proteinExistence type="predicted"/>
<evidence type="ECO:0000256" key="3">
    <source>
        <dbReference type="ARBA" id="ARBA00023242"/>
    </source>
</evidence>
<gene>
    <name evidence="6" type="ORF">FSB_LOCUS49166</name>
    <name evidence="5" type="ORF">FSB_LOCUS5578</name>
</gene>
<dbReference type="EMBL" id="OIVN01000289">
    <property type="protein sequence ID" value="SPC77696.1"/>
    <property type="molecule type" value="Genomic_DNA"/>
</dbReference>
<dbReference type="GO" id="GO:0000118">
    <property type="term" value="C:histone deacetylase complex"/>
    <property type="evidence" value="ECO:0007669"/>
    <property type="project" value="TreeGrafter"/>
</dbReference>
<protein>
    <recommendedName>
        <fullName evidence="4">Histone deacetylase interacting domain-containing protein</fullName>
    </recommendedName>
</protein>
<dbReference type="InterPro" id="IPR039774">
    <property type="entry name" value="Sin3-like"/>
</dbReference>
<dbReference type="EMBL" id="OIVN01005187">
    <property type="protein sequence ID" value="SPD21284.1"/>
    <property type="molecule type" value="Genomic_DNA"/>
</dbReference>
<dbReference type="InterPro" id="IPR013194">
    <property type="entry name" value="HDAC_interact_dom"/>
</dbReference>
<dbReference type="PANTHER" id="PTHR12346">
    <property type="entry name" value="SIN3B-RELATED"/>
    <property type="match status" value="1"/>
</dbReference>
<keyword evidence="3" id="KW-0539">Nucleus</keyword>
<accession>A0A2N9EFE9</accession>
<dbReference type="AlphaFoldDB" id="A0A2N9EFE9"/>
<sequence length="270" mass="31891">MESNPAYEGVYDQGLILFKKIEKSLSSDLVYARFLNHLCRYHDEEIEWSQFKLDLANLFGVSDDLVNEFDDYGRCCEKLSDKDGIESDQEEIKAENPSYRVLNENEKKRKASQREELEHQVLNETLTFGKYELEGYARDTKRKRRIKTPEEKLWDKFEDDKYGVDLTVEILRSLTKRAKKLEKMMIQGGDSGKQPIRIEDHLKDVDLRCIEKIYKQHGIEFVQVLRDNPRDALPIVVPRLKKKLKQFKKVARFFTFKNYSEGKIKISPKL</sequence>
<dbReference type="Gene3D" id="1.20.1160.11">
    <property type="entry name" value="Paired amphipathic helix"/>
    <property type="match status" value="1"/>
</dbReference>
<dbReference type="PANTHER" id="PTHR12346:SF0">
    <property type="entry name" value="SIN3A, ISOFORM G"/>
    <property type="match status" value="1"/>
</dbReference>
<dbReference type="Pfam" id="PF08295">
    <property type="entry name" value="Sin3_corepress"/>
    <property type="match status" value="1"/>
</dbReference>